<dbReference type="SUPFAM" id="SSF56784">
    <property type="entry name" value="HAD-like"/>
    <property type="match status" value="1"/>
</dbReference>
<evidence type="ECO:0000313" key="2">
    <source>
        <dbReference type="Proteomes" id="UP000214355"/>
    </source>
</evidence>
<sequence length="341" mass="36224">MNEHTILSSYDVILSDLDGVAYRGADAAIGAVEGYQSAKNSGVRVVYMTNNSARVPAETARQLTRLGIPTQPEDVVTSAITGVMLLSTLVPAGAKVLPLGAEGVRVALSEAGFLLVDSADDRPDAVLHGLNPDATWADLSEAALAIRAGATYVATNIDATLPKERGEYLGNGSLVAAVSHATGVVPVSSGKPEPTMYQLALKKSGRLRPLAVGDRLNTDILGANRSGYDSAHVLTGVTTMKQVMLAEKDERPTYPVFDLRDLTRSFEKPKVTHETATVGSTTVSISDHSIVINNMALGRATVELTLNEYQALVALAWKQVDAGHDMSWLPEFSPRWGETAE</sequence>
<dbReference type="GO" id="GO:0005737">
    <property type="term" value="C:cytoplasm"/>
    <property type="evidence" value="ECO:0007669"/>
    <property type="project" value="TreeGrafter"/>
</dbReference>
<dbReference type="NCBIfam" id="TIGR01460">
    <property type="entry name" value="HAD-SF-IIA"/>
    <property type="match status" value="1"/>
</dbReference>
<dbReference type="PANTHER" id="PTHR19288:SF95">
    <property type="entry name" value="D-GLYCEROL 3-PHOSPHATE PHOSPHATASE"/>
    <property type="match status" value="1"/>
</dbReference>
<dbReference type="AlphaFoldDB" id="A0A1H2LJH2"/>
<reference evidence="2" key="1">
    <citation type="submission" date="2016-10" db="EMBL/GenBank/DDBJ databases">
        <authorList>
            <person name="Varghese N."/>
            <person name="Submissions S."/>
        </authorList>
    </citation>
    <scope>NUCLEOTIDE SEQUENCE [LARGE SCALE GENOMIC DNA]</scope>
    <source>
        <strain evidence="2">DSM 10002</strain>
    </source>
</reference>
<accession>A0A1H2LJH2</accession>
<dbReference type="PANTHER" id="PTHR19288">
    <property type="entry name" value="4-NITROPHENYLPHOSPHATASE-RELATED"/>
    <property type="match status" value="1"/>
</dbReference>
<proteinExistence type="predicted"/>
<name>A0A1H2LJH2_9ACTO</name>
<keyword evidence="2" id="KW-1185">Reference proteome</keyword>
<dbReference type="InterPro" id="IPR036412">
    <property type="entry name" value="HAD-like_sf"/>
</dbReference>
<dbReference type="Gene3D" id="3.40.50.1000">
    <property type="entry name" value="HAD superfamily/HAD-like"/>
    <property type="match status" value="2"/>
</dbReference>
<dbReference type="RefSeq" id="WP_216388939.1">
    <property type="nucleotide sequence ID" value="NZ_JABAPK010000006.1"/>
</dbReference>
<evidence type="ECO:0000313" key="1">
    <source>
        <dbReference type="EMBL" id="SDU80731.1"/>
    </source>
</evidence>
<dbReference type="STRING" id="131112.SAMN04489737_1296"/>
<dbReference type="InterPro" id="IPR023214">
    <property type="entry name" value="HAD_sf"/>
</dbReference>
<dbReference type="EMBL" id="LT629804">
    <property type="protein sequence ID" value="SDU80731.1"/>
    <property type="molecule type" value="Genomic_DNA"/>
</dbReference>
<dbReference type="Pfam" id="PF13344">
    <property type="entry name" value="Hydrolase_6"/>
    <property type="match status" value="1"/>
</dbReference>
<gene>
    <name evidence="1" type="ORF">SAMN04489737_1296</name>
</gene>
<dbReference type="InterPro" id="IPR006357">
    <property type="entry name" value="HAD-SF_hydro_IIA"/>
</dbReference>
<dbReference type="GO" id="GO:0016791">
    <property type="term" value="F:phosphatase activity"/>
    <property type="evidence" value="ECO:0007669"/>
    <property type="project" value="TreeGrafter"/>
</dbReference>
<dbReference type="Proteomes" id="UP000214355">
    <property type="component" value="Chromosome I"/>
</dbReference>
<protein>
    <submittedName>
        <fullName evidence="1">Haloacid Dehalogenase Superfamily Class (Subfamily) IIA</fullName>
    </submittedName>
</protein>
<organism evidence="1 2">
    <name type="scientific">Arcanobacterium phocae</name>
    <dbReference type="NCBI Taxonomy" id="131112"/>
    <lineage>
        <taxon>Bacteria</taxon>
        <taxon>Bacillati</taxon>
        <taxon>Actinomycetota</taxon>
        <taxon>Actinomycetes</taxon>
        <taxon>Actinomycetales</taxon>
        <taxon>Actinomycetaceae</taxon>
        <taxon>Arcanobacterium</taxon>
    </lineage>
</organism>
<dbReference type="Pfam" id="PF13242">
    <property type="entry name" value="Hydrolase_like"/>
    <property type="match status" value="1"/>
</dbReference>